<feature type="signal peptide" evidence="5">
    <location>
        <begin position="1"/>
        <end position="19"/>
    </location>
</feature>
<keyword evidence="3" id="KW-0813">Transport</keyword>
<proteinExistence type="inferred from homology"/>
<evidence type="ECO:0000313" key="6">
    <source>
        <dbReference type="EMBL" id="GAQ25203.1"/>
    </source>
</evidence>
<comment type="similarity">
    <text evidence="2">Belongs to the bacterial solute-binding protein 1 family.</text>
</comment>
<keyword evidence="7" id="KW-1185">Reference proteome</keyword>
<feature type="chain" id="PRO_5038945904" evidence="5">
    <location>
        <begin position="20"/>
        <end position="483"/>
    </location>
</feature>
<organism evidence="6">
    <name type="scientific">Tepidanaerobacter syntrophicus</name>
    <dbReference type="NCBI Taxonomy" id="224999"/>
    <lineage>
        <taxon>Bacteria</taxon>
        <taxon>Bacillati</taxon>
        <taxon>Bacillota</taxon>
        <taxon>Clostridia</taxon>
        <taxon>Thermosediminibacterales</taxon>
        <taxon>Tepidanaerobacteraceae</taxon>
        <taxon>Tepidanaerobacter</taxon>
    </lineage>
</organism>
<name>A0A0U9HLJ7_9FIRM</name>
<dbReference type="PANTHER" id="PTHR43649:SF31">
    <property type="entry name" value="SN-GLYCEROL-3-PHOSPHATE-BINDING PERIPLASMIC PROTEIN UGPB"/>
    <property type="match status" value="1"/>
</dbReference>
<evidence type="ECO:0000256" key="4">
    <source>
        <dbReference type="ARBA" id="ARBA00022729"/>
    </source>
</evidence>
<evidence type="ECO:0000313" key="7">
    <source>
        <dbReference type="Proteomes" id="UP000062160"/>
    </source>
</evidence>
<dbReference type="OrthoDB" id="9764785at2"/>
<keyword evidence="4 5" id="KW-0732">Signal</keyword>
<keyword evidence="6" id="KW-0762">Sugar transport</keyword>
<evidence type="ECO:0000256" key="1">
    <source>
        <dbReference type="ARBA" id="ARBA00004196"/>
    </source>
</evidence>
<dbReference type="PANTHER" id="PTHR43649">
    <property type="entry name" value="ARABINOSE-BINDING PROTEIN-RELATED"/>
    <property type="match status" value="1"/>
</dbReference>
<evidence type="ECO:0000256" key="3">
    <source>
        <dbReference type="ARBA" id="ARBA00022448"/>
    </source>
</evidence>
<dbReference type="RefSeq" id="WP_059032608.1">
    <property type="nucleotide sequence ID" value="NZ_BSDN01000002.1"/>
</dbReference>
<evidence type="ECO:0000256" key="5">
    <source>
        <dbReference type="SAM" id="SignalP"/>
    </source>
</evidence>
<comment type="subcellular location">
    <subcellularLocation>
        <location evidence="1">Cell envelope</location>
    </subcellularLocation>
</comment>
<sequence>MKRFLVIFVCFSLSIFLLGCSPDKNSRTSPGRPVLLTVWHYYNGVQKLAFDELVTEFNETEGLKKGIAVEAFSQGNIDDLERKVIESINGKIGAEPMPDMFTAYADNAYQIDKLGFATDIGDYLTEQEIKEYIDSFISEGNFNGKNEIKIFPTAKATEIMMLNKTDWDKFALGTGASLDNLKTWEGVAETAKRYYEWTDSLTLTPNDGKAFFGRDAMANYMLVGSKQLGSEIFNVKNGQAYLTINDAVMRKLWDNFYIPYINGYYKAVGKFRSDDAKTGEIIALVCSTSGITYFPDTVVINDSTEYPIESLTLPLPNFKDTYPCAVQQGAGIVVTKSNEIKESASVEFLKWFTKKDNNIRFSIQSGYIPVKKESIERKTMEEFLSADKDNKASNKLKAALPTIISQIQTYELYTTKPFENGTDARKVLEKSLLDKSKIDREKVVQLIEEGRSRETAVKQFATDKNFNEWLRGLKIELEDAIKK</sequence>
<dbReference type="AlphaFoldDB" id="A0A0U9HLJ7"/>
<reference evidence="6" key="1">
    <citation type="journal article" date="2016" name="Genome Announc.">
        <title>Draft Genome Sequence of the Syntrophic Lactate-Degrading Bacterium Tepidanaerobacter syntrophicus JLT.</title>
        <authorList>
            <person name="Matsuura N."/>
            <person name="Ohashi A."/>
            <person name="Tourlousse D.M."/>
            <person name="Sekiguchi Y."/>
        </authorList>
    </citation>
    <scope>NUCLEOTIDE SEQUENCE [LARGE SCALE GENOMIC DNA]</scope>
    <source>
        <strain evidence="6">JL</strain>
    </source>
</reference>
<dbReference type="InterPro" id="IPR050490">
    <property type="entry name" value="Bact_solute-bd_prot1"/>
</dbReference>
<dbReference type="Gene3D" id="3.40.190.10">
    <property type="entry name" value="Periplasmic binding protein-like II"/>
    <property type="match status" value="1"/>
</dbReference>
<protein>
    <submittedName>
        <fullName evidence="6">Multiple sugar transport system substrate-binding protein</fullName>
    </submittedName>
</protein>
<dbReference type="EMBL" id="DF977001">
    <property type="protein sequence ID" value="GAQ25203.1"/>
    <property type="molecule type" value="Genomic_DNA"/>
</dbReference>
<accession>A0A0U9HLJ7</accession>
<dbReference type="Pfam" id="PF13416">
    <property type="entry name" value="SBP_bac_8"/>
    <property type="match status" value="1"/>
</dbReference>
<evidence type="ECO:0000256" key="2">
    <source>
        <dbReference type="ARBA" id="ARBA00008520"/>
    </source>
</evidence>
<gene>
    <name evidence="6" type="ORF">TSYNT_7221</name>
</gene>
<dbReference type="Proteomes" id="UP000062160">
    <property type="component" value="Unassembled WGS sequence"/>
</dbReference>
<dbReference type="PROSITE" id="PS51257">
    <property type="entry name" value="PROKAR_LIPOPROTEIN"/>
    <property type="match status" value="1"/>
</dbReference>
<dbReference type="STRING" id="224999.GCA_001485475_01218"/>
<dbReference type="InterPro" id="IPR006059">
    <property type="entry name" value="SBP"/>
</dbReference>
<dbReference type="GO" id="GO:0030313">
    <property type="term" value="C:cell envelope"/>
    <property type="evidence" value="ECO:0007669"/>
    <property type="project" value="UniProtKB-SubCell"/>
</dbReference>
<dbReference type="SUPFAM" id="SSF53850">
    <property type="entry name" value="Periplasmic binding protein-like II"/>
    <property type="match status" value="1"/>
</dbReference>